<evidence type="ECO:0000313" key="2">
    <source>
        <dbReference type="Proteomes" id="UP001239111"/>
    </source>
</evidence>
<evidence type="ECO:0000313" key="1">
    <source>
        <dbReference type="EMBL" id="KAJ8687312.1"/>
    </source>
</evidence>
<protein>
    <submittedName>
        <fullName evidence="1">Uncharacterized protein</fullName>
    </submittedName>
</protein>
<name>A0ACC2PY89_9HYME</name>
<keyword evidence="2" id="KW-1185">Reference proteome</keyword>
<proteinExistence type="predicted"/>
<dbReference type="EMBL" id="CM056741">
    <property type="protein sequence ID" value="KAJ8687312.1"/>
    <property type="molecule type" value="Genomic_DNA"/>
</dbReference>
<organism evidence="1 2">
    <name type="scientific">Eretmocerus hayati</name>
    <dbReference type="NCBI Taxonomy" id="131215"/>
    <lineage>
        <taxon>Eukaryota</taxon>
        <taxon>Metazoa</taxon>
        <taxon>Ecdysozoa</taxon>
        <taxon>Arthropoda</taxon>
        <taxon>Hexapoda</taxon>
        <taxon>Insecta</taxon>
        <taxon>Pterygota</taxon>
        <taxon>Neoptera</taxon>
        <taxon>Endopterygota</taxon>
        <taxon>Hymenoptera</taxon>
        <taxon>Apocrita</taxon>
        <taxon>Proctotrupomorpha</taxon>
        <taxon>Chalcidoidea</taxon>
        <taxon>Aphelinidae</taxon>
        <taxon>Aphelininae</taxon>
        <taxon>Eretmocerus</taxon>
    </lineage>
</organism>
<comment type="caution">
    <text evidence="1">The sequence shown here is derived from an EMBL/GenBank/DDBJ whole genome shotgun (WGS) entry which is preliminary data.</text>
</comment>
<accession>A0ACC2PY89</accession>
<gene>
    <name evidence="1" type="ORF">QAD02_023106</name>
</gene>
<sequence>MHTALYASEYKRLNKEDIASQSESQIQLKGLFTIQPSWEEDVMKYINSLRLDAGETQDMEQRNAMERKFVEMEPKPVKDLSSNLSIQKMLSTQMMIQEQERETGISPCDKILLLFQKLC</sequence>
<reference evidence="1" key="1">
    <citation type="submission" date="2023-04" db="EMBL/GenBank/DDBJ databases">
        <title>A chromosome-level genome assembly of the parasitoid wasp Eretmocerus hayati.</title>
        <authorList>
            <person name="Zhong Y."/>
            <person name="Liu S."/>
            <person name="Liu Y."/>
        </authorList>
    </citation>
    <scope>NUCLEOTIDE SEQUENCE</scope>
    <source>
        <strain evidence="1">ZJU_SS_LIU_2023</strain>
    </source>
</reference>
<dbReference type="Proteomes" id="UP001239111">
    <property type="component" value="Chromosome 1"/>
</dbReference>